<protein>
    <submittedName>
        <fullName evidence="3">Exonuclease SbcC</fullName>
    </submittedName>
</protein>
<gene>
    <name evidence="3" type="ORF">SAMN02745124_03824</name>
</gene>
<feature type="coiled-coil region" evidence="1">
    <location>
        <begin position="618"/>
        <end position="707"/>
    </location>
</feature>
<evidence type="ECO:0000259" key="2">
    <source>
        <dbReference type="Pfam" id="PF13476"/>
    </source>
</evidence>
<feature type="coiled-coil region" evidence="1">
    <location>
        <begin position="750"/>
        <end position="857"/>
    </location>
</feature>
<evidence type="ECO:0000256" key="1">
    <source>
        <dbReference type="SAM" id="Coils"/>
    </source>
</evidence>
<dbReference type="InterPro" id="IPR027417">
    <property type="entry name" value="P-loop_NTPase"/>
</dbReference>
<dbReference type="STRING" id="1121409.SAMN02745124_03824"/>
<sequence length="1226" mass="137833">MRILHVRFKNLNSLAGQWEIDLSDPSFTADGIFAIVGPTGSGKTTILDAICLALYGRTPRLTRVTKSGNEIMSRQTGECFAEVTFATQAGRYRCHWSQHRARRRPDGELQAPRHEIADADSGAIFETKMRGVAEQIETATGMDFDRFTRSMMLAQGGFAAFLQAAPDERAPILEQITGSEIYSRISIRVHERRQDERKKLDTVQAELAGMNLLSKEQEQQLVAGLEQKVGQDTALSDQLAEATRTLNWLDEIERLVHAGTVIRQQKEDLQQRIDSFAPEQERLHRAVAALELTGEYATLVSLRGAQEADRNEWQMCRETLPSHLSAAQLTTAAASAAGKRCEARKAEQQQELPVIRTTRELDLTIREKETALQTAVEAVAEKEQTVAALRQQQQQGAARQETTQRLLAEVQRYLEENKVDEGLVESLSEIRGRFETLRTLQRQQIDTGKEAEQAEQALHAAIERRQAQAETLAATRRERDVRQQALADKRTELTDLLAGRDVSGWRDELTCLMEQKNVLVRLEDAVSSLTVHRQAVEHSAQRQQALKAEQAALAEQLQQWTGKEADLEEQVRQLDDRLSLLKRIENFADARPLLKDGEPCPLCGAREHPFAKGEPPAADEVREKREALRSEYKAALDARSRVQIEQARVGKDLEQLAVDVREHEKSIKEAEALINEIGAAVELDAAADDLTATIKQLRAANAAAVQQVSVLVKQADGIEKACGARRDALDQAREAVTAGETDYQAAVHQSDTARRQLEYLTAEIGALERQLQRLLDSLRADVRLFGIETVSIDSAEQVQVELTERRDRWLARLQEQRQRGQELAALDMQNRHRAELIEAAAREWQTLNRRLELLETDRDTLCRKRQELFGDKSPEQEEKRLTDGLEAADQELVSARQQQHEADRELGRLQARLESLAGSLAQRESRLSQQEAAFRDRLIAAGFADERGFNENCLPEDQRAALSRQAQALADEKTRLMAKERDTLEQLEKERSKQLSDQPREEIGRRQAELVAAQKAIQQEIGGIRQQLAEDARLKETQRQRLLLAAARQREWERWDRLHGLIGSADGKKYRNFAQGLTFELMVGHANRQLQKMSDRYLLIRDRTHPLELSVIDNYQAGEIRSTKNLSGGESFLVSLALALGLSQMASDKVRVDSLFLDEGFGTLDDEVLDMALETLASLQQDGKLIGVISHVPALKERIAARIEVIPRTGGRSRIVGPGCRRCEAG</sequence>
<feature type="coiled-coil region" evidence="1">
    <location>
        <begin position="885"/>
        <end position="912"/>
    </location>
</feature>
<dbReference type="PANTHER" id="PTHR32114">
    <property type="entry name" value="ABC TRANSPORTER ABCH.3"/>
    <property type="match status" value="1"/>
</dbReference>
<keyword evidence="3" id="KW-0269">Exonuclease</keyword>
<organism evidence="3 4">
    <name type="scientific">Desulfofustis glycolicus DSM 9705</name>
    <dbReference type="NCBI Taxonomy" id="1121409"/>
    <lineage>
        <taxon>Bacteria</taxon>
        <taxon>Pseudomonadati</taxon>
        <taxon>Thermodesulfobacteriota</taxon>
        <taxon>Desulfobulbia</taxon>
        <taxon>Desulfobulbales</taxon>
        <taxon>Desulfocapsaceae</taxon>
        <taxon>Desulfofustis</taxon>
    </lineage>
</organism>
<dbReference type="Proteomes" id="UP000184139">
    <property type="component" value="Unassembled WGS sequence"/>
</dbReference>
<dbReference type="GO" id="GO:0016887">
    <property type="term" value="F:ATP hydrolysis activity"/>
    <property type="evidence" value="ECO:0007669"/>
    <property type="project" value="InterPro"/>
</dbReference>
<dbReference type="AlphaFoldDB" id="A0A1M5YBE7"/>
<feature type="domain" description="Rad50/SbcC-type AAA" evidence="2">
    <location>
        <begin position="6"/>
        <end position="208"/>
    </location>
</feature>
<evidence type="ECO:0000313" key="3">
    <source>
        <dbReference type="EMBL" id="SHI09365.1"/>
    </source>
</evidence>
<reference evidence="3 4" key="1">
    <citation type="submission" date="2016-11" db="EMBL/GenBank/DDBJ databases">
        <authorList>
            <person name="Jaros S."/>
            <person name="Januszkiewicz K."/>
            <person name="Wedrychowicz H."/>
        </authorList>
    </citation>
    <scope>NUCLEOTIDE SEQUENCE [LARGE SCALE GENOMIC DNA]</scope>
    <source>
        <strain evidence="3 4">DSM 9705</strain>
    </source>
</reference>
<dbReference type="RefSeq" id="WP_073378646.1">
    <property type="nucleotide sequence ID" value="NZ_FQXS01000032.1"/>
</dbReference>
<dbReference type="SUPFAM" id="SSF52540">
    <property type="entry name" value="P-loop containing nucleoside triphosphate hydrolases"/>
    <property type="match status" value="1"/>
</dbReference>
<feature type="coiled-coil region" evidence="1">
    <location>
        <begin position="550"/>
        <end position="584"/>
    </location>
</feature>
<dbReference type="PANTHER" id="PTHR32114:SF2">
    <property type="entry name" value="ABC TRANSPORTER ABCH.3"/>
    <property type="match status" value="1"/>
</dbReference>
<dbReference type="Pfam" id="PF13558">
    <property type="entry name" value="SbcC_Walker_B"/>
    <property type="match status" value="1"/>
</dbReference>
<keyword evidence="3" id="KW-0378">Hydrolase</keyword>
<name>A0A1M5YBE7_9BACT</name>
<dbReference type="InterPro" id="IPR038729">
    <property type="entry name" value="Rad50/SbcC_AAA"/>
</dbReference>
<evidence type="ECO:0000313" key="4">
    <source>
        <dbReference type="Proteomes" id="UP000184139"/>
    </source>
</evidence>
<dbReference type="GO" id="GO:0004527">
    <property type="term" value="F:exonuclease activity"/>
    <property type="evidence" value="ECO:0007669"/>
    <property type="project" value="UniProtKB-KW"/>
</dbReference>
<dbReference type="OrthoDB" id="9795626at2"/>
<feature type="coiled-coil region" evidence="1">
    <location>
        <begin position="437"/>
        <end position="471"/>
    </location>
</feature>
<keyword evidence="4" id="KW-1185">Reference proteome</keyword>
<keyword evidence="3" id="KW-0540">Nuclease</keyword>
<dbReference type="EMBL" id="FQXS01000032">
    <property type="protein sequence ID" value="SHI09365.1"/>
    <property type="molecule type" value="Genomic_DNA"/>
</dbReference>
<dbReference type="GO" id="GO:0006302">
    <property type="term" value="P:double-strand break repair"/>
    <property type="evidence" value="ECO:0007669"/>
    <property type="project" value="InterPro"/>
</dbReference>
<feature type="coiled-coil region" evidence="1">
    <location>
        <begin position="365"/>
        <end position="392"/>
    </location>
</feature>
<keyword evidence="1" id="KW-0175">Coiled coil</keyword>
<accession>A0A1M5YBE7</accession>
<dbReference type="Gene3D" id="3.40.50.300">
    <property type="entry name" value="P-loop containing nucleotide triphosphate hydrolases"/>
    <property type="match status" value="2"/>
</dbReference>
<proteinExistence type="predicted"/>
<feature type="coiled-coil region" evidence="1">
    <location>
        <begin position="959"/>
        <end position="997"/>
    </location>
</feature>
<dbReference type="Pfam" id="PF13476">
    <property type="entry name" value="AAA_23"/>
    <property type="match status" value="1"/>
</dbReference>